<protein>
    <recommendedName>
        <fullName evidence="4">Cell division protein ZapB</fullName>
    </recommendedName>
</protein>
<evidence type="ECO:0000256" key="1">
    <source>
        <dbReference type="SAM" id="Coils"/>
    </source>
</evidence>
<evidence type="ECO:0008006" key="4">
    <source>
        <dbReference type="Google" id="ProtNLM"/>
    </source>
</evidence>
<evidence type="ECO:0000313" key="3">
    <source>
        <dbReference type="Proteomes" id="UP000315971"/>
    </source>
</evidence>
<accession>A0A521DT69</accession>
<dbReference type="OrthoDB" id="1467932at2"/>
<proteinExistence type="predicted"/>
<gene>
    <name evidence="2" type="ORF">SAMN06265350_108106</name>
</gene>
<dbReference type="RefSeq" id="WP_142604391.1">
    <property type="nucleotide sequence ID" value="NZ_FXSZ01000008.1"/>
</dbReference>
<reference evidence="2 3" key="1">
    <citation type="submission" date="2017-05" db="EMBL/GenBank/DDBJ databases">
        <authorList>
            <person name="Varghese N."/>
            <person name="Submissions S."/>
        </authorList>
    </citation>
    <scope>NUCLEOTIDE SEQUENCE [LARGE SCALE GENOMIC DNA]</scope>
    <source>
        <strain evidence="2 3">DSM 21342</strain>
    </source>
</reference>
<feature type="coiled-coil region" evidence="1">
    <location>
        <begin position="8"/>
        <end position="63"/>
    </location>
</feature>
<organism evidence="2 3">
    <name type="scientific">Solitalea koreensis</name>
    <dbReference type="NCBI Taxonomy" id="543615"/>
    <lineage>
        <taxon>Bacteria</taxon>
        <taxon>Pseudomonadati</taxon>
        <taxon>Bacteroidota</taxon>
        <taxon>Sphingobacteriia</taxon>
        <taxon>Sphingobacteriales</taxon>
        <taxon>Sphingobacteriaceae</taxon>
        <taxon>Solitalea</taxon>
    </lineage>
</organism>
<sequence length="96" mass="10850">MPSLGKSLDGLHLKVERLITVCESLEAENARLKASFHEMKQLAEERDQTIEELEEKLKVVRLAGSLSGSNEKTLDIKQKINDFAKEIDRCIALLNK</sequence>
<dbReference type="Proteomes" id="UP000315971">
    <property type="component" value="Unassembled WGS sequence"/>
</dbReference>
<dbReference type="EMBL" id="FXSZ01000008">
    <property type="protein sequence ID" value="SMO74953.1"/>
    <property type="molecule type" value="Genomic_DNA"/>
</dbReference>
<evidence type="ECO:0000313" key="2">
    <source>
        <dbReference type="EMBL" id="SMO74953.1"/>
    </source>
</evidence>
<name>A0A521DT69_9SPHI</name>
<keyword evidence="1" id="KW-0175">Coiled coil</keyword>
<keyword evidence="3" id="KW-1185">Reference proteome</keyword>
<dbReference type="AlphaFoldDB" id="A0A521DT69"/>